<evidence type="ECO:0008006" key="4">
    <source>
        <dbReference type="Google" id="ProtNLM"/>
    </source>
</evidence>
<gene>
    <name evidence="2" type="ORF">GCM10011509_21600</name>
</gene>
<feature type="chain" id="PRO_5045198032" description="DUF732 domain-containing protein" evidence="1">
    <location>
        <begin position="25"/>
        <end position="144"/>
    </location>
</feature>
<evidence type="ECO:0000313" key="3">
    <source>
        <dbReference type="Proteomes" id="UP000662111"/>
    </source>
</evidence>
<reference evidence="3" key="1">
    <citation type="journal article" date="2019" name="Int. J. Syst. Evol. Microbiol.">
        <title>The Global Catalogue of Microorganisms (GCM) 10K type strain sequencing project: providing services to taxonomists for standard genome sequencing and annotation.</title>
        <authorList>
            <consortium name="The Broad Institute Genomics Platform"/>
            <consortium name="The Broad Institute Genome Sequencing Center for Infectious Disease"/>
            <person name="Wu L."/>
            <person name="Ma J."/>
        </authorList>
    </citation>
    <scope>NUCLEOTIDE SEQUENCE [LARGE SCALE GENOMIC DNA]</scope>
    <source>
        <strain evidence="3">CGMCC 1.5362</strain>
    </source>
</reference>
<comment type="caution">
    <text evidence="2">The sequence shown here is derived from an EMBL/GenBank/DDBJ whole genome shotgun (WGS) entry which is preliminary data.</text>
</comment>
<name>A0ABQ2F8U0_9MICO</name>
<protein>
    <recommendedName>
        <fullName evidence="4">DUF732 domain-containing protein</fullName>
    </recommendedName>
</protein>
<accession>A0ABQ2F8U0</accession>
<dbReference type="Proteomes" id="UP000662111">
    <property type="component" value="Unassembled WGS sequence"/>
</dbReference>
<evidence type="ECO:0000256" key="1">
    <source>
        <dbReference type="SAM" id="SignalP"/>
    </source>
</evidence>
<dbReference type="EMBL" id="BMLB01000004">
    <property type="protein sequence ID" value="GGK72698.1"/>
    <property type="molecule type" value="Genomic_DNA"/>
</dbReference>
<proteinExistence type="predicted"/>
<organism evidence="2 3">
    <name type="scientific">Ornithinimicrobium pekingense</name>
    <dbReference type="NCBI Taxonomy" id="384677"/>
    <lineage>
        <taxon>Bacteria</taxon>
        <taxon>Bacillati</taxon>
        <taxon>Actinomycetota</taxon>
        <taxon>Actinomycetes</taxon>
        <taxon>Micrococcales</taxon>
        <taxon>Ornithinimicrobiaceae</taxon>
        <taxon>Ornithinimicrobium</taxon>
    </lineage>
</organism>
<evidence type="ECO:0000313" key="2">
    <source>
        <dbReference type="EMBL" id="GGK72698.1"/>
    </source>
</evidence>
<keyword evidence="3" id="KW-1185">Reference proteome</keyword>
<keyword evidence="1" id="KW-0732">Signal</keyword>
<sequence length="144" mass="14961">MRMSTRVRYAAALAAAGLVTSAGAASAHHCYKDQWADAAYQHHLAGGTAWTPLSDLGTMIFLAPGDVEKCGGAVDDAVAAWMVDEGLTQEPLIHSRAIVGSGAMGKGKAPTPFEYLSDDDFGALAELAVAHIMEAGCVPMMPPM</sequence>
<feature type="signal peptide" evidence="1">
    <location>
        <begin position="1"/>
        <end position="24"/>
    </location>
</feature>